<dbReference type="Proteomes" id="UP001642464">
    <property type="component" value="Unassembled WGS sequence"/>
</dbReference>
<gene>
    <name evidence="1" type="ORF">SCF082_LOCUS8746</name>
</gene>
<evidence type="ECO:0000313" key="1">
    <source>
        <dbReference type="EMBL" id="CAK9005796.1"/>
    </source>
</evidence>
<organism evidence="1 2">
    <name type="scientific">Durusdinium trenchii</name>
    <dbReference type="NCBI Taxonomy" id="1381693"/>
    <lineage>
        <taxon>Eukaryota</taxon>
        <taxon>Sar</taxon>
        <taxon>Alveolata</taxon>
        <taxon>Dinophyceae</taxon>
        <taxon>Suessiales</taxon>
        <taxon>Symbiodiniaceae</taxon>
        <taxon>Durusdinium</taxon>
    </lineage>
</organism>
<sequence>MESDRNLRVKPVTIVFNEDSIYGNRDGSYQGFVVTSRDRSNVFLKSPLFKTGVVTGVNMLSRNEMLKVEKTNKIFGTDSRLTRVKNSSRLDKAALHVLPVKCLGQFRKFHVFQIQNLMPCQHLAGSSLVERVMSMLLGNDGGTVTYNVILDLLGYDAWPAIANIGHVALLAIRSMSATTWQQLWLKGFPNFQAIAGELQNAADMPAPKYEVCLPLPNGDLAIQQSLIDLWTTKRAMFERETSELVAQHNEKYNPRGIKRGLDSAEGPETSGQQPETKKIRIEESMKTSEHEANIADKMVLPCGNFKLIYDKEADQLWPCTDDKKGKSTAVGPAELFSFGSGGFASGPEATDVMSDSSGRWINFALQSDKDLCIVEADRRLSEHIKKADIFGTVVTFGHVLNTLQNLGEVNIKISMHVSDVQEAGGILFRREQPVCFCLDPLKDDKKKKASQHFTLKSFRCISHSSFVTFQLLLFYCA</sequence>
<comment type="caution">
    <text evidence="1">The sequence shown here is derived from an EMBL/GenBank/DDBJ whole genome shotgun (WGS) entry which is preliminary data.</text>
</comment>
<accession>A0ABP0IUN8</accession>
<name>A0ABP0IUN8_9DINO</name>
<keyword evidence="2" id="KW-1185">Reference proteome</keyword>
<dbReference type="EMBL" id="CAXAMM010005036">
    <property type="protein sequence ID" value="CAK9005796.1"/>
    <property type="molecule type" value="Genomic_DNA"/>
</dbReference>
<protein>
    <submittedName>
        <fullName evidence="1">Uncharacterized protein</fullName>
    </submittedName>
</protein>
<reference evidence="1 2" key="1">
    <citation type="submission" date="2024-02" db="EMBL/GenBank/DDBJ databases">
        <authorList>
            <person name="Chen Y."/>
            <person name="Shah S."/>
            <person name="Dougan E. K."/>
            <person name="Thang M."/>
            <person name="Chan C."/>
        </authorList>
    </citation>
    <scope>NUCLEOTIDE SEQUENCE [LARGE SCALE GENOMIC DNA]</scope>
</reference>
<evidence type="ECO:0000313" key="2">
    <source>
        <dbReference type="Proteomes" id="UP001642464"/>
    </source>
</evidence>
<proteinExistence type="predicted"/>